<dbReference type="KEGG" id="ams:AMIS_23600"/>
<protein>
    <recommendedName>
        <fullName evidence="3">FXSXX-COOH protein</fullName>
    </recommendedName>
</protein>
<dbReference type="RefSeq" id="WP_014442475.1">
    <property type="nucleotide sequence ID" value="NC_017093.1"/>
</dbReference>
<reference evidence="1 2" key="1">
    <citation type="submission" date="2012-02" db="EMBL/GenBank/DDBJ databases">
        <title>Complete genome sequence of Actinoplanes missouriensis 431 (= NBRC 102363).</title>
        <authorList>
            <person name="Ohnishi Y."/>
            <person name="Ishikawa J."/>
            <person name="Sekine M."/>
            <person name="Hosoyama A."/>
            <person name="Harada T."/>
            <person name="Narita H."/>
            <person name="Hata T."/>
            <person name="Konno Y."/>
            <person name="Tutikane K."/>
            <person name="Fujita N."/>
            <person name="Horinouchi S."/>
            <person name="Hayakawa M."/>
        </authorList>
    </citation>
    <scope>NUCLEOTIDE SEQUENCE [LARGE SCALE GENOMIC DNA]</scope>
    <source>
        <strain evidence="2">ATCC 14538 / DSM 43046 / CBS 188.64 / JCM 3121 / NBRC 102363 / NCIMB 12654 / NRRL B-3342 / UNCC 431</strain>
    </source>
</reference>
<name>I0H3J3_ACTM4</name>
<evidence type="ECO:0008006" key="3">
    <source>
        <dbReference type="Google" id="ProtNLM"/>
    </source>
</evidence>
<keyword evidence="2" id="KW-1185">Reference proteome</keyword>
<gene>
    <name evidence="1" type="ordered locus">AMIS_23600</name>
</gene>
<dbReference type="AlphaFoldDB" id="I0H3J3"/>
<dbReference type="STRING" id="512565.AMIS_23600"/>
<dbReference type="OrthoDB" id="3297893at2"/>
<sequence length="57" mass="6366">MNTEVATPDNMVGPLAVINETPLREIRAEHASRVVRRIVDKESLLKRLDVAAFQSAH</sequence>
<dbReference type="Proteomes" id="UP000007882">
    <property type="component" value="Chromosome"/>
</dbReference>
<organism evidence="1 2">
    <name type="scientific">Actinoplanes missouriensis (strain ATCC 14538 / DSM 43046 / CBS 188.64 / JCM 3121 / NBRC 102363 / NCIMB 12654 / NRRL B-3342 / UNCC 431)</name>
    <dbReference type="NCBI Taxonomy" id="512565"/>
    <lineage>
        <taxon>Bacteria</taxon>
        <taxon>Bacillati</taxon>
        <taxon>Actinomycetota</taxon>
        <taxon>Actinomycetes</taxon>
        <taxon>Micromonosporales</taxon>
        <taxon>Micromonosporaceae</taxon>
        <taxon>Actinoplanes</taxon>
    </lineage>
</organism>
<proteinExistence type="predicted"/>
<dbReference type="EMBL" id="AP012319">
    <property type="protein sequence ID" value="BAL87580.1"/>
    <property type="molecule type" value="Genomic_DNA"/>
</dbReference>
<dbReference type="NCBIfam" id="TIGR04268">
    <property type="entry name" value="FxSxx-COOH"/>
    <property type="match status" value="1"/>
</dbReference>
<dbReference type="HOGENOM" id="CLU_2986186_0_0_11"/>
<dbReference type="PATRIC" id="fig|512565.3.peg.2357"/>
<evidence type="ECO:0000313" key="1">
    <source>
        <dbReference type="EMBL" id="BAL87580.1"/>
    </source>
</evidence>
<evidence type="ECO:0000313" key="2">
    <source>
        <dbReference type="Proteomes" id="UP000007882"/>
    </source>
</evidence>
<dbReference type="InterPro" id="IPR026334">
    <property type="entry name" value="FxSxx-COOH"/>
</dbReference>
<accession>I0H3J3</accession>